<accession>A0AAV6KCD6</accession>
<dbReference type="EMBL" id="JACTNZ010000005">
    <property type="protein sequence ID" value="KAG5550165.1"/>
    <property type="molecule type" value="Genomic_DNA"/>
</dbReference>
<evidence type="ECO:0000256" key="1">
    <source>
        <dbReference type="SAM" id="MobiDB-lite"/>
    </source>
</evidence>
<comment type="caution">
    <text evidence="2">The sequence shown here is derived from an EMBL/GenBank/DDBJ whole genome shotgun (WGS) entry which is preliminary data.</text>
</comment>
<evidence type="ECO:0000313" key="3">
    <source>
        <dbReference type="Proteomes" id="UP000823749"/>
    </source>
</evidence>
<proteinExistence type="predicted"/>
<protein>
    <submittedName>
        <fullName evidence="2">Uncharacterized protein</fullName>
    </submittedName>
</protein>
<keyword evidence="3" id="KW-1185">Reference proteome</keyword>
<organism evidence="2 3">
    <name type="scientific">Rhododendron griersonianum</name>
    <dbReference type="NCBI Taxonomy" id="479676"/>
    <lineage>
        <taxon>Eukaryota</taxon>
        <taxon>Viridiplantae</taxon>
        <taxon>Streptophyta</taxon>
        <taxon>Embryophyta</taxon>
        <taxon>Tracheophyta</taxon>
        <taxon>Spermatophyta</taxon>
        <taxon>Magnoliopsida</taxon>
        <taxon>eudicotyledons</taxon>
        <taxon>Gunneridae</taxon>
        <taxon>Pentapetalae</taxon>
        <taxon>asterids</taxon>
        <taxon>Ericales</taxon>
        <taxon>Ericaceae</taxon>
        <taxon>Ericoideae</taxon>
        <taxon>Rhodoreae</taxon>
        <taxon>Rhododendron</taxon>
    </lineage>
</organism>
<sequence>MDPKKPPKSTAEPVQSPALPLQSVDHVHRRHRLPPRVLGVCHGVADHVLQENLEDAASLLVDEPADPLHAATPGKAADGRLRDPLYVVAEHLPVPLRSALAQPLSALSSARHL</sequence>
<feature type="region of interest" description="Disordered" evidence="1">
    <location>
        <begin position="1"/>
        <end position="20"/>
    </location>
</feature>
<dbReference type="AlphaFoldDB" id="A0AAV6KCD6"/>
<evidence type="ECO:0000313" key="2">
    <source>
        <dbReference type="EMBL" id="KAG5550165.1"/>
    </source>
</evidence>
<name>A0AAV6KCD6_9ERIC</name>
<dbReference type="Proteomes" id="UP000823749">
    <property type="component" value="Chromosome 5"/>
</dbReference>
<gene>
    <name evidence="2" type="ORF">RHGRI_015203</name>
</gene>
<reference evidence="2" key="1">
    <citation type="submission" date="2020-08" db="EMBL/GenBank/DDBJ databases">
        <title>Plant Genome Project.</title>
        <authorList>
            <person name="Zhang R.-G."/>
        </authorList>
    </citation>
    <scope>NUCLEOTIDE SEQUENCE</scope>
    <source>
        <strain evidence="2">WSP0</strain>
        <tissue evidence="2">Leaf</tissue>
    </source>
</reference>